<comment type="subcellular location">
    <subcellularLocation>
        <location evidence="1">Cell membrane</location>
    </subcellularLocation>
</comment>
<dbReference type="InterPro" id="IPR036950">
    <property type="entry name" value="PBP_transglycosylase"/>
</dbReference>
<dbReference type="PANTHER" id="PTHR32282:SF11">
    <property type="entry name" value="PENICILLIN-BINDING PROTEIN 1B"/>
    <property type="match status" value="1"/>
</dbReference>
<keyword evidence="20" id="KW-1185">Reference proteome</keyword>
<evidence type="ECO:0000256" key="10">
    <source>
        <dbReference type="ARBA" id="ARBA00023136"/>
    </source>
</evidence>
<sequence length="951" mass="105017">MARLPSSNNHEFSRLRRFWRGLFRGVLLLSIVLPLLFLAGVGGLAGYFASLAKKEPVRSRSQFTQQLDNLSQTSHAFFRDGTPIGALRSEADRRMVRLDEISPHLIQAFLAAEDKDFYRHPGISPRGILRAARDNLSRQRVASGGSTITQQLVKNMVLQNREKVLERKLKEGLIALRLERVFTKDEILTFYLNSLYFGKGSHRRNMLGVEAASRGIFGRNTRHLTLAQSAYLAGMIQRPAAYDPYRSDTFAAGKRRMKTVLNRMLKNGQITPATYEEALASNLEDTLVKPHRESAYHRHPFLMAAVEEEAAKRLMDADGLNPSELSAQGLYRTTLEQYRKRILTGGLRVETTLDNRLDAAVNKTAANPHLFAKPITYTVRYGSKNHVVKNAPEEVGAVLLDVKTGGILAFVGGRNFETAQTNHALSARRQPGSTIKPLLDYGPALDQGMITPGTVLVDEPLTVKIGNGETKTYKNQNEAYQGPVTARHALKWSLNIPSIKLLRKLGKKEAFRYLEAMDFPIHPRDGEASAIGGFTRGFTVAEMVGGYAMLARGGIWEPPHLVEKITDGKGRVLYEHRPSPKRILSPEGAFLTVDMLRDVIKSGTGRRVGSRMPGYDLAGKTGTTQNGHDLWFIGTTPQVALGVWIGYDINHPLPDSRRAKDVWSRLFRSTLRTRPELFPKGEAFLPPETLEQVELCTVSGQKATENCRKAGEGKTDWVRKGEEPEDLCSLHAVADIVHGGDKDYLADSRTPADFVLQQSGVQFPPDSSEARWYPGKQLPTETDPRESQGIPDPPRVFATPAPDGIRLTWFHSGKESLVGFRIYRDGSHIQSIPSGQPTRWNGPPGNYAVTAVDVAGLESKQAVPPAMTPLPSTPAGLTVSHSAGVTQLSWHDVVGTDQYRIYSASKPDGPYQLIGQSSRPTAAFSTGDSNRWYRVTSVNPQGESPPSKPAS</sequence>
<keyword evidence="9" id="KW-0573">Peptidoglycan synthesis</keyword>
<evidence type="ECO:0000313" key="20">
    <source>
        <dbReference type="Proteomes" id="UP001595843"/>
    </source>
</evidence>
<keyword evidence="2" id="KW-1003">Cell membrane</keyword>
<dbReference type="InterPro" id="IPR012338">
    <property type="entry name" value="Beta-lactam/transpept-like"/>
</dbReference>
<proteinExistence type="predicted"/>
<dbReference type="InterPro" id="IPR050396">
    <property type="entry name" value="Glycosyltr_51/Transpeptidase"/>
</dbReference>
<feature type="domain" description="Penicillin-binding protein transpeptidase" evidence="17">
    <location>
        <begin position="396"/>
        <end position="638"/>
    </location>
</feature>
<dbReference type="SUPFAM" id="SSF56601">
    <property type="entry name" value="beta-lactamase/transpeptidase-like"/>
    <property type="match status" value="1"/>
</dbReference>
<evidence type="ECO:0000256" key="4">
    <source>
        <dbReference type="ARBA" id="ARBA00022670"/>
    </source>
</evidence>
<keyword evidence="12" id="KW-0961">Cell wall biogenesis/degradation</keyword>
<feature type="domain" description="Glycosyl transferase family 51" evidence="18">
    <location>
        <begin position="81"/>
        <end position="264"/>
    </location>
</feature>
<keyword evidence="16" id="KW-1133">Transmembrane helix</keyword>
<keyword evidence="10 16" id="KW-0472">Membrane</keyword>
<keyword evidence="16" id="KW-0812">Transmembrane</keyword>
<protein>
    <submittedName>
        <fullName evidence="19">Transglycosylase domain-containing protein</fullName>
    </submittedName>
</protein>
<evidence type="ECO:0000259" key="18">
    <source>
        <dbReference type="Pfam" id="PF00912"/>
    </source>
</evidence>
<evidence type="ECO:0000256" key="7">
    <source>
        <dbReference type="ARBA" id="ARBA00022801"/>
    </source>
</evidence>
<keyword evidence="4" id="KW-0645">Protease</keyword>
<dbReference type="InterPro" id="IPR001264">
    <property type="entry name" value="Glyco_trans_51"/>
</dbReference>
<evidence type="ECO:0000313" key="19">
    <source>
        <dbReference type="EMBL" id="MFC4077001.1"/>
    </source>
</evidence>
<comment type="catalytic activity">
    <reaction evidence="13">
        <text>Preferential cleavage: (Ac)2-L-Lys-D-Ala-|-D-Ala. Also transpeptidation of peptidyl-alanyl moieties that are N-acyl substituents of D-alanine.</text>
        <dbReference type="EC" id="3.4.16.4"/>
    </reaction>
</comment>
<organism evidence="19 20">
    <name type="scientific">Salinithrix halophila</name>
    <dbReference type="NCBI Taxonomy" id="1485204"/>
    <lineage>
        <taxon>Bacteria</taxon>
        <taxon>Bacillati</taxon>
        <taxon>Bacillota</taxon>
        <taxon>Bacilli</taxon>
        <taxon>Bacillales</taxon>
        <taxon>Thermoactinomycetaceae</taxon>
        <taxon>Salinithrix</taxon>
    </lineage>
</organism>
<dbReference type="Pfam" id="PF00912">
    <property type="entry name" value="Transgly"/>
    <property type="match status" value="1"/>
</dbReference>
<evidence type="ECO:0000256" key="15">
    <source>
        <dbReference type="SAM" id="MobiDB-lite"/>
    </source>
</evidence>
<dbReference type="PANTHER" id="PTHR32282">
    <property type="entry name" value="BINDING PROTEIN TRANSPEPTIDASE, PUTATIVE-RELATED"/>
    <property type="match status" value="1"/>
</dbReference>
<dbReference type="Gene3D" id="2.60.40.10">
    <property type="entry name" value="Immunoglobulins"/>
    <property type="match status" value="1"/>
</dbReference>
<dbReference type="InterPro" id="IPR001460">
    <property type="entry name" value="PCN-bd_Tpept"/>
</dbReference>
<keyword evidence="11" id="KW-0511">Multifunctional enzyme</keyword>
<evidence type="ECO:0000256" key="1">
    <source>
        <dbReference type="ARBA" id="ARBA00004236"/>
    </source>
</evidence>
<gene>
    <name evidence="19" type="ORF">ACFOUO_09260</name>
</gene>
<evidence type="ECO:0000256" key="5">
    <source>
        <dbReference type="ARBA" id="ARBA00022676"/>
    </source>
</evidence>
<dbReference type="Gene3D" id="1.10.3810.10">
    <property type="entry name" value="Biosynthetic peptidoglycan transglycosylase-like"/>
    <property type="match status" value="1"/>
</dbReference>
<dbReference type="EMBL" id="JBHSAP010000009">
    <property type="protein sequence ID" value="MFC4077001.1"/>
    <property type="molecule type" value="Genomic_DNA"/>
</dbReference>
<feature type="transmembrane region" description="Helical" evidence="16">
    <location>
        <begin position="21"/>
        <end position="49"/>
    </location>
</feature>
<evidence type="ECO:0000256" key="6">
    <source>
        <dbReference type="ARBA" id="ARBA00022679"/>
    </source>
</evidence>
<dbReference type="Gene3D" id="3.40.710.10">
    <property type="entry name" value="DD-peptidase/beta-lactamase superfamily"/>
    <property type="match status" value="1"/>
</dbReference>
<keyword evidence="7" id="KW-0378">Hydrolase</keyword>
<dbReference type="InterPro" id="IPR023346">
    <property type="entry name" value="Lysozyme-like_dom_sf"/>
</dbReference>
<evidence type="ECO:0000256" key="8">
    <source>
        <dbReference type="ARBA" id="ARBA00022960"/>
    </source>
</evidence>
<evidence type="ECO:0000256" key="12">
    <source>
        <dbReference type="ARBA" id="ARBA00023316"/>
    </source>
</evidence>
<evidence type="ECO:0000256" key="14">
    <source>
        <dbReference type="ARBA" id="ARBA00049902"/>
    </source>
</evidence>
<evidence type="ECO:0000259" key="17">
    <source>
        <dbReference type="Pfam" id="PF00905"/>
    </source>
</evidence>
<dbReference type="RefSeq" id="WP_380704441.1">
    <property type="nucleotide sequence ID" value="NZ_JBHSAP010000009.1"/>
</dbReference>
<evidence type="ECO:0000256" key="16">
    <source>
        <dbReference type="SAM" id="Phobius"/>
    </source>
</evidence>
<dbReference type="InterPro" id="IPR013783">
    <property type="entry name" value="Ig-like_fold"/>
</dbReference>
<keyword evidence="6" id="KW-0808">Transferase</keyword>
<reference evidence="20" key="1">
    <citation type="journal article" date="2019" name="Int. J. Syst. Evol. Microbiol.">
        <title>The Global Catalogue of Microorganisms (GCM) 10K type strain sequencing project: providing services to taxonomists for standard genome sequencing and annotation.</title>
        <authorList>
            <consortium name="The Broad Institute Genomics Platform"/>
            <consortium name="The Broad Institute Genome Sequencing Center for Infectious Disease"/>
            <person name="Wu L."/>
            <person name="Ma J."/>
        </authorList>
    </citation>
    <scope>NUCLEOTIDE SEQUENCE [LARGE SCALE GENOMIC DNA]</scope>
    <source>
        <strain evidence="20">IBRC-M 10813</strain>
    </source>
</reference>
<dbReference type="SUPFAM" id="SSF53955">
    <property type="entry name" value="Lysozyme-like"/>
    <property type="match status" value="1"/>
</dbReference>
<comment type="catalytic activity">
    <reaction evidence="14">
        <text>[GlcNAc-(1-&gt;4)-Mur2Ac(oyl-L-Ala-gamma-D-Glu-L-Lys-D-Ala-D-Ala)](n)-di-trans,octa-cis-undecaprenyl diphosphate + beta-D-GlcNAc-(1-&gt;4)-Mur2Ac(oyl-L-Ala-gamma-D-Glu-L-Lys-D-Ala-D-Ala)-di-trans,octa-cis-undecaprenyl diphosphate = [GlcNAc-(1-&gt;4)-Mur2Ac(oyl-L-Ala-gamma-D-Glu-L-Lys-D-Ala-D-Ala)](n+1)-di-trans,octa-cis-undecaprenyl diphosphate + di-trans,octa-cis-undecaprenyl diphosphate + H(+)</text>
        <dbReference type="Rhea" id="RHEA:23708"/>
        <dbReference type="Rhea" id="RHEA-COMP:9602"/>
        <dbReference type="Rhea" id="RHEA-COMP:9603"/>
        <dbReference type="ChEBI" id="CHEBI:15378"/>
        <dbReference type="ChEBI" id="CHEBI:58405"/>
        <dbReference type="ChEBI" id="CHEBI:60033"/>
        <dbReference type="ChEBI" id="CHEBI:78435"/>
        <dbReference type="EC" id="2.4.99.28"/>
    </reaction>
</comment>
<keyword evidence="8" id="KW-0133">Cell shape</keyword>
<feature type="region of interest" description="Disordered" evidence="15">
    <location>
        <begin position="760"/>
        <end position="797"/>
    </location>
</feature>
<evidence type="ECO:0000256" key="11">
    <source>
        <dbReference type="ARBA" id="ARBA00023268"/>
    </source>
</evidence>
<keyword evidence="5" id="KW-0328">Glycosyltransferase</keyword>
<dbReference type="Pfam" id="PF00905">
    <property type="entry name" value="Transpeptidase"/>
    <property type="match status" value="1"/>
</dbReference>
<dbReference type="Proteomes" id="UP001595843">
    <property type="component" value="Unassembled WGS sequence"/>
</dbReference>
<evidence type="ECO:0000256" key="9">
    <source>
        <dbReference type="ARBA" id="ARBA00022984"/>
    </source>
</evidence>
<evidence type="ECO:0000256" key="3">
    <source>
        <dbReference type="ARBA" id="ARBA00022645"/>
    </source>
</evidence>
<comment type="caution">
    <text evidence="19">The sequence shown here is derived from an EMBL/GenBank/DDBJ whole genome shotgun (WGS) entry which is preliminary data.</text>
</comment>
<accession>A0ABV8JDJ5</accession>
<evidence type="ECO:0000256" key="2">
    <source>
        <dbReference type="ARBA" id="ARBA00022475"/>
    </source>
</evidence>
<name>A0ABV8JDJ5_9BACL</name>
<evidence type="ECO:0000256" key="13">
    <source>
        <dbReference type="ARBA" id="ARBA00034000"/>
    </source>
</evidence>
<keyword evidence="3" id="KW-0121">Carboxypeptidase</keyword>